<proteinExistence type="predicted"/>
<reference evidence="2" key="1">
    <citation type="journal article" date="2022" name="Mol. Ecol. Resour.">
        <title>The genomes of chicory, endive, great burdock and yacon provide insights into Asteraceae palaeo-polyploidization history and plant inulin production.</title>
        <authorList>
            <person name="Fan W."/>
            <person name="Wang S."/>
            <person name="Wang H."/>
            <person name="Wang A."/>
            <person name="Jiang F."/>
            <person name="Liu H."/>
            <person name="Zhao H."/>
            <person name="Xu D."/>
            <person name="Zhang Y."/>
        </authorList>
    </citation>
    <scope>NUCLEOTIDE SEQUENCE [LARGE SCALE GENOMIC DNA]</scope>
    <source>
        <strain evidence="2">cv. Niubang</strain>
    </source>
</reference>
<dbReference type="Proteomes" id="UP001055879">
    <property type="component" value="Linkage Group LG06"/>
</dbReference>
<reference evidence="1 2" key="2">
    <citation type="journal article" date="2022" name="Mol. Ecol. Resour.">
        <title>The genomes of chicory, endive, great burdock and yacon provide insights into Asteraceae paleo-polyploidization history and plant inulin production.</title>
        <authorList>
            <person name="Fan W."/>
            <person name="Wang S."/>
            <person name="Wang H."/>
            <person name="Wang A."/>
            <person name="Jiang F."/>
            <person name="Liu H."/>
            <person name="Zhao H."/>
            <person name="Xu D."/>
            <person name="Zhang Y."/>
        </authorList>
    </citation>
    <scope>NUCLEOTIDE SEQUENCE [LARGE SCALE GENOMIC DNA]</scope>
    <source>
        <strain evidence="2">cv. Niubang</strain>
    </source>
</reference>
<keyword evidence="2" id="KW-1185">Reference proteome</keyword>
<protein>
    <submittedName>
        <fullName evidence="1">Uncharacterized protein</fullName>
    </submittedName>
</protein>
<evidence type="ECO:0000313" key="2">
    <source>
        <dbReference type="Proteomes" id="UP001055879"/>
    </source>
</evidence>
<gene>
    <name evidence="1" type="ORF">L6452_20684</name>
</gene>
<sequence>MTVAKPYQLAYLITVTPKLKQVSVLAYDGSIKESKQRGSDFGRRIQSATIIDFIDTSFFFTCTSLFSHSIAQLLRLISFFGLPSVIADV</sequence>
<evidence type="ECO:0000313" key="1">
    <source>
        <dbReference type="EMBL" id="KAI3719779.1"/>
    </source>
</evidence>
<comment type="caution">
    <text evidence="1">The sequence shown here is derived from an EMBL/GenBank/DDBJ whole genome shotgun (WGS) entry which is preliminary data.</text>
</comment>
<name>A0ACB9BBM4_ARCLA</name>
<organism evidence="1 2">
    <name type="scientific">Arctium lappa</name>
    <name type="common">Greater burdock</name>
    <name type="synonym">Lappa major</name>
    <dbReference type="NCBI Taxonomy" id="4217"/>
    <lineage>
        <taxon>Eukaryota</taxon>
        <taxon>Viridiplantae</taxon>
        <taxon>Streptophyta</taxon>
        <taxon>Embryophyta</taxon>
        <taxon>Tracheophyta</taxon>
        <taxon>Spermatophyta</taxon>
        <taxon>Magnoliopsida</taxon>
        <taxon>eudicotyledons</taxon>
        <taxon>Gunneridae</taxon>
        <taxon>Pentapetalae</taxon>
        <taxon>asterids</taxon>
        <taxon>campanulids</taxon>
        <taxon>Asterales</taxon>
        <taxon>Asteraceae</taxon>
        <taxon>Carduoideae</taxon>
        <taxon>Cardueae</taxon>
        <taxon>Arctiinae</taxon>
        <taxon>Arctium</taxon>
    </lineage>
</organism>
<accession>A0ACB9BBM4</accession>
<dbReference type="EMBL" id="CM042052">
    <property type="protein sequence ID" value="KAI3719779.1"/>
    <property type="molecule type" value="Genomic_DNA"/>
</dbReference>